<dbReference type="EMBL" id="JAEHOE010000272">
    <property type="protein sequence ID" value="KAG2482064.1"/>
    <property type="molecule type" value="Genomic_DNA"/>
</dbReference>
<feature type="region of interest" description="Disordered" evidence="2">
    <location>
        <begin position="47"/>
        <end position="69"/>
    </location>
</feature>
<accession>A0A836BNT7</accession>
<dbReference type="InterPro" id="IPR036875">
    <property type="entry name" value="Znf_CCHC_sf"/>
</dbReference>
<dbReference type="GO" id="GO:0008270">
    <property type="term" value="F:zinc ion binding"/>
    <property type="evidence" value="ECO:0007669"/>
    <property type="project" value="UniProtKB-KW"/>
</dbReference>
<gene>
    <name evidence="4" type="ORF">HYH03_018984</name>
</gene>
<dbReference type="Proteomes" id="UP000612055">
    <property type="component" value="Unassembled WGS sequence"/>
</dbReference>
<keyword evidence="5" id="KW-1185">Reference proteome</keyword>
<dbReference type="SUPFAM" id="SSF57756">
    <property type="entry name" value="Retrovirus zinc finger-like domains"/>
    <property type="match status" value="1"/>
</dbReference>
<feature type="compositionally biased region" description="Low complexity" evidence="2">
    <location>
        <begin position="307"/>
        <end position="326"/>
    </location>
</feature>
<organism evidence="4 5">
    <name type="scientific">Edaphochlamys debaryana</name>
    <dbReference type="NCBI Taxonomy" id="47281"/>
    <lineage>
        <taxon>Eukaryota</taxon>
        <taxon>Viridiplantae</taxon>
        <taxon>Chlorophyta</taxon>
        <taxon>core chlorophytes</taxon>
        <taxon>Chlorophyceae</taxon>
        <taxon>CS clade</taxon>
        <taxon>Chlamydomonadales</taxon>
        <taxon>Chlamydomonadales incertae sedis</taxon>
        <taxon>Edaphochlamys</taxon>
    </lineage>
</organism>
<comment type="caution">
    <text evidence="4">The sequence shown here is derived from an EMBL/GenBank/DDBJ whole genome shotgun (WGS) entry which is preliminary data.</text>
</comment>
<keyword evidence="1" id="KW-0862">Zinc</keyword>
<dbReference type="AlphaFoldDB" id="A0A836BNT7"/>
<evidence type="ECO:0000313" key="4">
    <source>
        <dbReference type="EMBL" id="KAG2482064.1"/>
    </source>
</evidence>
<dbReference type="PROSITE" id="PS50158">
    <property type="entry name" value="ZF_CCHC"/>
    <property type="match status" value="1"/>
</dbReference>
<evidence type="ECO:0000256" key="1">
    <source>
        <dbReference type="PROSITE-ProRule" id="PRU00047"/>
    </source>
</evidence>
<sequence length="384" mass="39029">MTSVRLWGVLPANWKELLQQLQRRRALAVRMAGLGEQRPVELFATPGQQQTDQAQAAQPQVGQATQAPTTATGGLRAAFEGNAGLAALAAEVMTDPAMAAVTLAAGAVPGAARTAAAAGLPEAGNPPRRRRVTVSSLDAEDLTGSAVALPGWDQNSKGIFGAMSGAVEVAAQAQQTSAALPFMAPLNELVQADRIMKDKATYNIQAANKTAQLSAAASAAWDAAATAVDAPAQVTSLVQCVQSLKQQAETLAMQQRLSTLAEAGVGHAAAVKFARDAPEDFKLAAQISNWPVEFRVMAGGGGGSSGAAGASRGSGAASWGAAQSQQRGGGGGGGGGSSEGCYNCGKHGHRWQACRAYVHGTEAERTAIEKRCLAKSGGQGPQHA</sequence>
<name>A0A836BNT7_9CHLO</name>
<feature type="compositionally biased region" description="Gly residues" evidence="2">
    <location>
        <begin position="327"/>
        <end position="336"/>
    </location>
</feature>
<evidence type="ECO:0000259" key="3">
    <source>
        <dbReference type="PROSITE" id="PS50158"/>
    </source>
</evidence>
<feature type="region of interest" description="Disordered" evidence="2">
    <location>
        <begin position="303"/>
        <end position="336"/>
    </location>
</feature>
<dbReference type="GO" id="GO:0003676">
    <property type="term" value="F:nucleic acid binding"/>
    <property type="evidence" value="ECO:0007669"/>
    <property type="project" value="InterPro"/>
</dbReference>
<feature type="domain" description="CCHC-type" evidence="3">
    <location>
        <begin position="341"/>
        <end position="355"/>
    </location>
</feature>
<protein>
    <recommendedName>
        <fullName evidence="3">CCHC-type domain-containing protein</fullName>
    </recommendedName>
</protein>
<dbReference type="InterPro" id="IPR001878">
    <property type="entry name" value="Znf_CCHC"/>
</dbReference>
<reference evidence="4" key="1">
    <citation type="journal article" date="2020" name="bioRxiv">
        <title>Comparative genomics of Chlamydomonas.</title>
        <authorList>
            <person name="Craig R.J."/>
            <person name="Hasan A.R."/>
            <person name="Ness R.W."/>
            <person name="Keightley P.D."/>
        </authorList>
    </citation>
    <scope>NUCLEOTIDE SEQUENCE</scope>
    <source>
        <strain evidence="4">CCAP 11/70</strain>
    </source>
</reference>
<evidence type="ECO:0000313" key="5">
    <source>
        <dbReference type="Proteomes" id="UP000612055"/>
    </source>
</evidence>
<keyword evidence="1" id="KW-0863">Zinc-finger</keyword>
<evidence type="ECO:0000256" key="2">
    <source>
        <dbReference type="SAM" id="MobiDB-lite"/>
    </source>
</evidence>
<proteinExistence type="predicted"/>
<keyword evidence="1" id="KW-0479">Metal-binding</keyword>